<evidence type="ECO:0000256" key="1">
    <source>
        <dbReference type="ARBA" id="ARBA00010894"/>
    </source>
</evidence>
<feature type="transmembrane region" description="Helical" evidence="2">
    <location>
        <begin position="165"/>
        <end position="186"/>
    </location>
</feature>
<proteinExistence type="inferred from homology"/>
<evidence type="ECO:0000313" key="5">
    <source>
        <dbReference type="EMBL" id="VFK12676.1"/>
    </source>
</evidence>
<dbReference type="EMBL" id="CAADFA010000445">
    <property type="protein sequence ID" value="VFJ67125.1"/>
    <property type="molecule type" value="Genomic_DNA"/>
</dbReference>
<feature type="transmembrane region" description="Helical" evidence="2">
    <location>
        <begin position="109"/>
        <end position="127"/>
    </location>
</feature>
<evidence type="ECO:0000313" key="3">
    <source>
        <dbReference type="EMBL" id="VFJ61147.1"/>
    </source>
</evidence>
<feature type="transmembrane region" description="Helical" evidence="2">
    <location>
        <begin position="83"/>
        <end position="102"/>
    </location>
</feature>
<protein>
    <submittedName>
        <fullName evidence="5">YggT family protein</fullName>
    </submittedName>
</protein>
<evidence type="ECO:0000256" key="2">
    <source>
        <dbReference type="SAM" id="Phobius"/>
    </source>
</evidence>
<gene>
    <name evidence="3" type="ORF">BECKFM1743A_GA0114220_102796</name>
    <name evidence="5" type="ORF">BECKFM1743B_GA0114221_102517</name>
    <name evidence="4" type="ORF">BECKFM1743C_GA0114222_104454</name>
</gene>
<dbReference type="PANTHER" id="PTHR33219">
    <property type="entry name" value="YLMG HOMOLOG PROTEIN 2, CHLOROPLASTIC"/>
    <property type="match status" value="1"/>
</dbReference>
<dbReference type="InterPro" id="IPR003425">
    <property type="entry name" value="CCB3/YggT"/>
</dbReference>
<sequence length="194" mass="21117">MANPYVGGAGAFLVETLLGLYIMAVMLRFLLQVVHADFYNPFSQFLVKITNPPLRPLRRVIPGLWGVDLASVVLLLGLKSAEIWLISTMLGGGSSVGILIAALAKLLELAIFIFVFAIIIHVIMSWVNPHVYNPLVSLLYSLTEPLLGPARRWIPPISGLDLSPILVIVGLQLILMLFVAPIADLARGMGVLLR</sequence>
<dbReference type="GO" id="GO:0016020">
    <property type="term" value="C:membrane"/>
    <property type="evidence" value="ECO:0007669"/>
    <property type="project" value="InterPro"/>
</dbReference>
<comment type="similarity">
    <text evidence="1">Belongs to the YggT family.</text>
</comment>
<dbReference type="Pfam" id="PF02325">
    <property type="entry name" value="CCB3_YggT"/>
    <property type="match status" value="2"/>
</dbReference>
<dbReference type="PANTHER" id="PTHR33219:SF14">
    <property type="entry name" value="PROTEIN COFACTOR ASSEMBLY OF COMPLEX C SUBUNIT B CCB3, CHLOROPLASTIC-RELATED"/>
    <property type="match status" value="1"/>
</dbReference>
<dbReference type="AlphaFoldDB" id="A0A450W6L8"/>
<reference evidence="5" key="1">
    <citation type="submission" date="2019-02" db="EMBL/GenBank/DDBJ databases">
        <authorList>
            <person name="Gruber-Vodicka R. H."/>
            <person name="Seah K. B. B."/>
        </authorList>
    </citation>
    <scope>NUCLEOTIDE SEQUENCE</scope>
    <source>
        <strain evidence="3">BECK_BZ163</strain>
        <strain evidence="5">BECK_BZ164</strain>
        <strain evidence="4">BECK_BZ165</strain>
    </source>
</reference>
<dbReference type="EMBL" id="CAADEZ010000279">
    <property type="protein sequence ID" value="VFJ61147.1"/>
    <property type="molecule type" value="Genomic_DNA"/>
</dbReference>
<organism evidence="5">
    <name type="scientific">Candidatus Kentrum sp. FM</name>
    <dbReference type="NCBI Taxonomy" id="2126340"/>
    <lineage>
        <taxon>Bacteria</taxon>
        <taxon>Pseudomonadati</taxon>
        <taxon>Pseudomonadota</taxon>
        <taxon>Gammaproteobacteria</taxon>
        <taxon>Candidatus Kentrum</taxon>
    </lineage>
</organism>
<dbReference type="EMBL" id="CAADFL010000251">
    <property type="protein sequence ID" value="VFK12676.1"/>
    <property type="molecule type" value="Genomic_DNA"/>
</dbReference>
<name>A0A450W6L8_9GAMM</name>
<keyword evidence="2" id="KW-0812">Transmembrane</keyword>
<keyword evidence="2" id="KW-0472">Membrane</keyword>
<keyword evidence="2" id="KW-1133">Transmembrane helix</keyword>
<evidence type="ECO:0000313" key="4">
    <source>
        <dbReference type="EMBL" id="VFJ67125.1"/>
    </source>
</evidence>
<accession>A0A450W6L8</accession>